<name>A0A0D2HF32_9EURO</name>
<dbReference type="EMBL" id="KN847475">
    <property type="protein sequence ID" value="KIX09313.1"/>
    <property type="molecule type" value="Genomic_DNA"/>
</dbReference>
<dbReference type="AlphaFoldDB" id="A0A0D2HF32"/>
<dbReference type="OrthoDB" id="4851849at2759"/>
<dbReference type="PANTHER" id="PTHR42037:SF1">
    <property type="match status" value="1"/>
</dbReference>
<sequence>MAPSPQTQHNKGRMKLLHRFYEPLVLLYVLDKVQGDHFLPNSDRLPLNDAPPKELRRRFLSSLSYICDYKKGGDTITAIGAASNPLTYYVACNKGPKDRVKPFLESILTKLGLIFELDKEQRKKVANEILDICAEFSKKRIETYWDFLRGALMKCGEALQDDSARDQLREMKEKLTECSEKPTALCRFCSFLMRPDRMTFIKERARITDEDRNYQSSFAIAKHYIGRLAFHVKVVKVFMEAAIRIPELFVDPQVMLLKSPQSLIGPPPLRNKLTLDGLVNRMASTARDSLPELRSCLKALNHQFDIERIVRQEYDNKNFKPRVHAELIVLEHFYQNRNTLQYLGNDPYVGCSKPACYCCSLYIREHPAGFDPPATHQKIYLNWLPPTSTESVQVAGSDAALHEKTMLNKIVQSIRQRTMYQIKTQSGKRQCHPDSVTGDTFSTRIISSIQELINPDGEEDDDDVDRDVTAVARDFEHWVTAREPDEDSEGEGGVQLP</sequence>
<dbReference type="Pfam" id="PF14441">
    <property type="entry name" value="OTT_1508_deam"/>
    <property type="match status" value="1"/>
</dbReference>
<evidence type="ECO:0000256" key="1">
    <source>
        <dbReference type="SAM" id="MobiDB-lite"/>
    </source>
</evidence>
<dbReference type="VEuPathDB" id="FungiDB:Z518_00392"/>
<dbReference type="Proteomes" id="UP000053617">
    <property type="component" value="Unassembled WGS sequence"/>
</dbReference>
<keyword evidence="3" id="KW-1185">Reference proteome</keyword>
<dbReference type="PANTHER" id="PTHR42037">
    <property type="match status" value="1"/>
</dbReference>
<evidence type="ECO:0000313" key="2">
    <source>
        <dbReference type="EMBL" id="KIX09313.1"/>
    </source>
</evidence>
<dbReference type="HOGENOM" id="CLU_027514_1_0_1"/>
<organism evidence="2 3">
    <name type="scientific">Rhinocladiella mackenziei CBS 650.93</name>
    <dbReference type="NCBI Taxonomy" id="1442369"/>
    <lineage>
        <taxon>Eukaryota</taxon>
        <taxon>Fungi</taxon>
        <taxon>Dikarya</taxon>
        <taxon>Ascomycota</taxon>
        <taxon>Pezizomycotina</taxon>
        <taxon>Eurotiomycetes</taxon>
        <taxon>Chaetothyriomycetidae</taxon>
        <taxon>Chaetothyriales</taxon>
        <taxon>Herpotrichiellaceae</taxon>
        <taxon>Rhinocladiella</taxon>
    </lineage>
</organism>
<accession>A0A0D2HF32</accession>
<dbReference type="GeneID" id="25288463"/>
<evidence type="ECO:0000313" key="3">
    <source>
        <dbReference type="Proteomes" id="UP000053617"/>
    </source>
</evidence>
<feature type="region of interest" description="Disordered" evidence="1">
    <location>
        <begin position="478"/>
        <end position="497"/>
    </location>
</feature>
<gene>
    <name evidence="2" type="ORF">Z518_00392</name>
</gene>
<dbReference type="STRING" id="1442369.A0A0D2HF32"/>
<dbReference type="InterPro" id="IPR027796">
    <property type="entry name" value="OTT_1508_deam-like"/>
</dbReference>
<protein>
    <submittedName>
        <fullName evidence="2">Rhinocladiella mackenziei CBS 650.93 unplaced genomic scaffold supercont1.1, whole genome shotgun sequence</fullName>
    </submittedName>
</protein>
<dbReference type="RefSeq" id="XP_013276449.1">
    <property type="nucleotide sequence ID" value="XM_013420995.1"/>
</dbReference>
<proteinExistence type="predicted"/>
<reference evidence="2 3" key="1">
    <citation type="submission" date="2015-01" db="EMBL/GenBank/DDBJ databases">
        <title>The Genome Sequence of Rhinocladiella mackenzie CBS 650.93.</title>
        <authorList>
            <consortium name="The Broad Institute Genomics Platform"/>
            <person name="Cuomo C."/>
            <person name="de Hoog S."/>
            <person name="Gorbushina A."/>
            <person name="Stielow B."/>
            <person name="Teixiera M."/>
            <person name="Abouelleil A."/>
            <person name="Chapman S.B."/>
            <person name="Priest M."/>
            <person name="Young S.K."/>
            <person name="Wortman J."/>
            <person name="Nusbaum C."/>
            <person name="Birren B."/>
        </authorList>
    </citation>
    <scope>NUCLEOTIDE SEQUENCE [LARGE SCALE GENOMIC DNA]</scope>
    <source>
        <strain evidence="2 3">CBS 650.93</strain>
    </source>
</reference>